<comment type="caution">
    <text evidence="1">The sequence shown here is derived from an EMBL/GenBank/DDBJ whole genome shotgun (WGS) entry which is preliminary data.</text>
</comment>
<evidence type="ECO:0008006" key="3">
    <source>
        <dbReference type="Google" id="ProtNLM"/>
    </source>
</evidence>
<protein>
    <recommendedName>
        <fullName evidence="3">Maturase K</fullName>
    </recommendedName>
</protein>
<proteinExistence type="predicted"/>
<organism evidence="1 2">
    <name type="scientific">Blepharisma stoltei</name>
    <dbReference type="NCBI Taxonomy" id="1481888"/>
    <lineage>
        <taxon>Eukaryota</taxon>
        <taxon>Sar</taxon>
        <taxon>Alveolata</taxon>
        <taxon>Ciliophora</taxon>
        <taxon>Postciliodesmatophora</taxon>
        <taxon>Heterotrichea</taxon>
        <taxon>Heterotrichida</taxon>
        <taxon>Blepharismidae</taxon>
        <taxon>Blepharisma</taxon>
    </lineage>
</organism>
<evidence type="ECO:0000313" key="2">
    <source>
        <dbReference type="Proteomes" id="UP001162131"/>
    </source>
</evidence>
<gene>
    <name evidence="1" type="ORF">BSTOLATCC_MIC15907</name>
</gene>
<reference evidence="1" key="1">
    <citation type="submission" date="2021-09" db="EMBL/GenBank/DDBJ databases">
        <authorList>
            <consortium name="AG Swart"/>
            <person name="Singh M."/>
            <person name="Singh A."/>
            <person name="Seah K."/>
            <person name="Emmerich C."/>
        </authorList>
    </citation>
    <scope>NUCLEOTIDE SEQUENCE</scope>
    <source>
        <strain evidence="1">ATCC30299</strain>
    </source>
</reference>
<sequence length="95" mass="11460">MALDGKVFAPRIPLDSSNFLYDRLGFWTRILHKRRKWSWILYFFHLPLVRAHTGEKTNRMRQLSSSLLFQELLDFKAFMELEEAARTSRPYINLR</sequence>
<name>A0AAU9J6C0_9CILI</name>
<dbReference type="AlphaFoldDB" id="A0AAU9J6C0"/>
<accession>A0AAU9J6C0</accession>
<dbReference type="EMBL" id="CAJZBQ010000015">
    <property type="protein sequence ID" value="CAG9316224.1"/>
    <property type="molecule type" value="Genomic_DNA"/>
</dbReference>
<evidence type="ECO:0000313" key="1">
    <source>
        <dbReference type="EMBL" id="CAG9316224.1"/>
    </source>
</evidence>
<dbReference type="Proteomes" id="UP001162131">
    <property type="component" value="Unassembled WGS sequence"/>
</dbReference>
<keyword evidence="2" id="KW-1185">Reference proteome</keyword>